<dbReference type="AlphaFoldDB" id="A0A2A5T200"/>
<dbReference type="Pfam" id="PF13737">
    <property type="entry name" value="DDE_Tnp_1_5"/>
    <property type="match status" value="1"/>
</dbReference>
<evidence type="ECO:0000313" key="2">
    <source>
        <dbReference type="EMBL" id="PCS22197.1"/>
    </source>
</evidence>
<dbReference type="EMBL" id="NBYY01000025">
    <property type="protein sequence ID" value="PCS22197.1"/>
    <property type="molecule type" value="Genomic_DNA"/>
</dbReference>
<evidence type="ECO:0000259" key="1">
    <source>
        <dbReference type="Pfam" id="PF13737"/>
    </source>
</evidence>
<dbReference type="InterPro" id="IPR053172">
    <property type="entry name" value="Tn903_transposase"/>
</dbReference>
<dbReference type="Proteomes" id="UP000219020">
    <property type="component" value="Unassembled WGS sequence"/>
</dbReference>
<feature type="domain" description="Transposase DDE" evidence="1">
    <location>
        <begin position="2"/>
        <end position="80"/>
    </location>
</feature>
<accession>A0A2A5T200</accession>
<keyword evidence="3" id="KW-1185">Reference proteome</keyword>
<evidence type="ECO:0000313" key="3">
    <source>
        <dbReference type="Proteomes" id="UP000219020"/>
    </source>
</evidence>
<proteinExistence type="predicted"/>
<reference evidence="3" key="1">
    <citation type="submission" date="2017-04" db="EMBL/GenBank/DDBJ databases">
        <title>Genome evolution of the luminous symbionts of deep sea anglerfish.</title>
        <authorList>
            <person name="Hendry T.A."/>
        </authorList>
    </citation>
    <scope>NUCLEOTIDE SEQUENCE [LARGE SCALE GENOMIC DNA]</scope>
</reference>
<protein>
    <submittedName>
        <fullName evidence="2">Mobile element protein</fullName>
    </submittedName>
</protein>
<dbReference type="PANTHER" id="PTHR34631">
    <property type="match status" value="1"/>
</dbReference>
<gene>
    <name evidence="2" type="ORF">BTN49_2265</name>
</gene>
<name>A0A2A5T200_9GAMM</name>
<dbReference type="InterPro" id="IPR025668">
    <property type="entry name" value="Tnp_DDE_dom"/>
</dbReference>
<organism evidence="2 3">
    <name type="scientific">Candidatus Enterovibrio escicola</name>
    <dbReference type="NCBI Taxonomy" id="1927127"/>
    <lineage>
        <taxon>Bacteria</taxon>
        <taxon>Pseudomonadati</taxon>
        <taxon>Pseudomonadota</taxon>
        <taxon>Gammaproteobacteria</taxon>
        <taxon>Vibrionales</taxon>
        <taxon>Vibrionaceae</taxon>
        <taxon>Enterovibrio</taxon>
    </lineage>
</organism>
<dbReference type="PANTHER" id="PTHR34631:SF3">
    <property type="entry name" value="ISSOD12 TRANSPOSASE TNPA_ISSOD12"/>
    <property type="match status" value="1"/>
</dbReference>
<sequence>MSDTEIKTALMVKGIFKLPLRGLESFLNLVFTLMNVPLKSPTYTCISKRLKPVKVKYHLPNRGAVAHIVIDAIGLKVYDEGD</sequence>
<comment type="caution">
    <text evidence="2">The sequence shown here is derived from an EMBL/GenBank/DDBJ whole genome shotgun (WGS) entry which is preliminary data.</text>
</comment>